<evidence type="ECO:0000256" key="4">
    <source>
        <dbReference type="ARBA" id="ARBA00022692"/>
    </source>
</evidence>
<name>A0ABQ5N074_9CLOT</name>
<comment type="caution">
    <text evidence="10">The sequence shown here is derived from an EMBL/GenBank/DDBJ whole genome shotgun (WGS) entry which is preliminary data.</text>
</comment>
<feature type="transmembrane region" description="Helical" evidence="8">
    <location>
        <begin position="115"/>
        <end position="140"/>
    </location>
</feature>
<comment type="similarity">
    <text evidence="7">Belongs to the ThrE exporter (TC 2.A.79) family.</text>
</comment>
<keyword evidence="3" id="KW-0997">Cell inner membrane</keyword>
<evidence type="ECO:0000256" key="8">
    <source>
        <dbReference type="SAM" id="Phobius"/>
    </source>
</evidence>
<keyword evidence="2" id="KW-1003">Cell membrane</keyword>
<reference evidence="10 11" key="1">
    <citation type="journal article" date="2024" name="Int. J. Syst. Evol. Microbiol.">
        <title>Clostridium omnivorum sp. nov., isolated from anoxic soil under the treatment of reductive soil disinfestation.</title>
        <authorList>
            <person name="Ueki A."/>
            <person name="Tonouchi A."/>
            <person name="Kaku N."/>
            <person name="Honma S."/>
            <person name="Ueki K."/>
        </authorList>
    </citation>
    <scope>NUCLEOTIDE SEQUENCE [LARGE SCALE GENOMIC DNA]</scope>
    <source>
        <strain evidence="10 11">E14</strain>
    </source>
</reference>
<evidence type="ECO:0000256" key="2">
    <source>
        <dbReference type="ARBA" id="ARBA00022475"/>
    </source>
</evidence>
<dbReference type="PANTHER" id="PTHR34390">
    <property type="entry name" value="UPF0442 PROTEIN YJJB-RELATED"/>
    <property type="match status" value="1"/>
</dbReference>
<evidence type="ECO:0000256" key="5">
    <source>
        <dbReference type="ARBA" id="ARBA00022989"/>
    </source>
</evidence>
<keyword evidence="4 8" id="KW-0812">Transmembrane</keyword>
<feature type="transmembrane region" description="Helical" evidence="8">
    <location>
        <begin position="50"/>
        <end position="70"/>
    </location>
</feature>
<dbReference type="Pfam" id="PF12821">
    <property type="entry name" value="ThrE_2"/>
    <property type="match status" value="1"/>
</dbReference>
<dbReference type="Proteomes" id="UP001208567">
    <property type="component" value="Unassembled WGS sequence"/>
</dbReference>
<protein>
    <submittedName>
        <fullName evidence="10">Membrane protein</fullName>
    </submittedName>
</protein>
<keyword evidence="11" id="KW-1185">Reference proteome</keyword>
<proteinExistence type="inferred from homology"/>
<sequence length="147" mass="15858">MIIINSLYAFIATFGFCILFNIRGKNLFYTSLGGGVTWFFYLLADHFSSSNIFALFIASIVAGIYSEIMARVLKSPVTTFSICAIIPLVPGGGMYNTMLQLIQGNVNNSLTTGLATLSSAGAIAVGILLASSFTKLMLFFTKQKKVI</sequence>
<dbReference type="InterPro" id="IPR024528">
    <property type="entry name" value="ThrE_2"/>
</dbReference>
<dbReference type="InterPro" id="IPR050539">
    <property type="entry name" value="ThrE_Dicarb/AminoAcid_Exp"/>
</dbReference>
<evidence type="ECO:0000259" key="9">
    <source>
        <dbReference type="Pfam" id="PF12821"/>
    </source>
</evidence>
<keyword evidence="6 8" id="KW-0472">Membrane</keyword>
<keyword evidence="5 8" id="KW-1133">Transmembrane helix</keyword>
<comment type="subcellular location">
    <subcellularLocation>
        <location evidence="1">Cell membrane</location>
        <topology evidence="1">Multi-pass membrane protein</topology>
    </subcellularLocation>
</comment>
<evidence type="ECO:0000313" key="10">
    <source>
        <dbReference type="EMBL" id="GLC28620.1"/>
    </source>
</evidence>
<evidence type="ECO:0000256" key="1">
    <source>
        <dbReference type="ARBA" id="ARBA00004651"/>
    </source>
</evidence>
<accession>A0ABQ5N074</accession>
<evidence type="ECO:0000256" key="7">
    <source>
        <dbReference type="ARBA" id="ARBA00034125"/>
    </source>
</evidence>
<dbReference type="EMBL" id="BRXR01000001">
    <property type="protein sequence ID" value="GLC28620.1"/>
    <property type="molecule type" value="Genomic_DNA"/>
</dbReference>
<evidence type="ECO:0000256" key="6">
    <source>
        <dbReference type="ARBA" id="ARBA00023136"/>
    </source>
</evidence>
<feature type="transmembrane region" description="Helical" evidence="8">
    <location>
        <begin position="77"/>
        <end position="95"/>
    </location>
</feature>
<dbReference type="PANTHER" id="PTHR34390:SF1">
    <property type="entry name" value="SUCCINATE TRANSPORTER SUBUNIT YJJB-RELATED"/>
    <property type="match status" value="1"/>
</dbReference>
<feature type="transmembrane region" description="Helical" evidence="8">
    <location>
        <begin position="6"/>
        <end position="22"/>
    </location>
</feature>
<evidence type="ECO:0000256" key="3">
    <source>
        <dbReference type="ARBA" id="ARBA00022519"/>
    </source>
</evidence>
<evidence type="ECO:0000313" key="11">
    <source>
        <dbReference type="Proteomes" id="UP001208567"/>
    </source>
</evidence>
<organism evidence="10 11">
    <name type="scientific">Clostridium omnivorum</name>
    <dbReference type="NCBI Taxonomy" id="1604902"/>
    <lineage>
        <taxon>Bacteria</taxon>
        <taxon>Bacillati</taxon>
        <taxon>Bacillota</taxon>
        <taxon>Clostridia</taxon>
        <taxon>Eubacteriales</taxon>
        <taxon>Clostridiaceae</taxon>
        <taxon>Clostridium</taxon>
    </lineage>
</organism>
<gene>
    <name evidence="10" type="ORF">bsdE14_00300</name>
</gene>
<feature type="domain" description="Threonine/Serine exporter ThrE" evidence="9">
    <location>
        <begin position="6"/>
        <end position="132"/>
    </location>
</feature>